<evidence type="ECO:0000256" key="3">
    <source>
        <dbReference type="ARBA" id="ARBA00022475"/>
    </source>
</evidence>
<reference evidence="16" key="1">
    <citation type="submission" date="2025-08" db="UniProtKB">
        <authorList>
            <consortium name="RefSeq"/>
        </authorList>
    </citation>
    <scope>IDENTIFICATION</scope>
</reference>
<dbReference type="PROSITE" id="PS50262">
    <property type="entry name" value="G_PROTEIN_RECEP_F1_2"/>
    <property type="match status" value="1"/>
</dbReference>
<dbReference type="Proteomes" id="UP000515203">
    <property type="component" value="Unplaced"/>
</dbReference>
<sequence>MQNHSFVTEFLLQGFSQNPHIQKMVFVVFLFVYIGTIWCNMLIVVTIIFSPALLDSPMYFFLAYLSFLDASFSSVITPKMIVDSLCERKTISFQGCMVQIFGVHFFSGAEVIVLTAMAYDRYVAICKPLHYTSIMNRTLCHVLVGVAWMGGFLHSIIQILFTFRLPFCGPNVIEHFMCDLYPLLKLACTDTHIFGILVIANSGSFCIIIVSLLLVSYGVILFSLRKQSSEGRRKALSTCGSHIAVVVLFFIPCMFIYARPPTSFSVDKMVSIFYTMLTPLLNPLIYTFRNKDMKNAIKKLQKRLVAISHVQ</sequence>
<keyword evidence="3 13" id="KW-1003">Cell membrane</keyword>
<keyword evidence="10 12" id="KW-0675">Receptor</keyword>
<evidence type="ECO:0000259" key="14">
    <source>
        <dbReference type="PROSITE" id="PS50262"/>
    </source>
</evidence>
<dbReference type="AlphaFoldDB" id="A0A6P3FZ55"/>
<feature type="transmembrane region" description="Helical" evidence="13">
    <location>
        <begin position="269"/>
        <end position="288"/>
    </location>
</feature>
<evidence type="ECO:0000313" key="16">
    <source>
        <dbReference type="RefSeq" id="XP_004648701.1"/>
    </source>
</evidence>
<feature type="transmembrane region" description="Helical" evidence="13">
    <location>
        <begin position="236"/>
        <end position="257"/>
    </location>
</feature>
<evidence type="ECO:0000256" key="1">
    <source>
        <dbReference type="ARBA" id="ARBA00004651"/>
    </source>
</evidence>
<evidence type="ECO:0000256" key="5">
    <source>
        <dbReference type="ARBA" id="ARBA00022692"/>
    </source>
</evidence>
<dbReference type="GeneID" id="101567891"/>
<dbReference type="CDD" id="cd15939">
    <property type="entry name" value="7tmA_OR4A-like"/>
    <property type="match status" value="1"/>
</dbReference>
<evidence type="ECO:0000256" key="7">
    <source>
        <dbReference type="ARBA" id="ARBA00022989"/>
    </source>
</evidence>
<dbReference type="InParanoid" id="A0A6P3FZ55"/>
<protein>
    <recommendedName>
        <fullName evidence="13">Olfactory receptor</fullName>
    </recommendedName>
</protein>
<feature type="transmembrane region" description="Helical" evidence="13">
    <location>
        <begin position="97"/>
        <end position="119"/>
    </location>
</feature>
<keyword evidence="7 13" id="KW-1133">Transmembrane helix</keyword>
<keyword evidence="9 13" id="KW-0472">Membrane</keyword>
<dbReference type="InterPro" id="IPR000276">
    <property type="entry name" value="GPCR_Rhodpsn"/>
</dbReference>
<dbReference type="GO" id="GO:0004984">
    <property type="term" value="F:olfactory receptor activity"/>
    <property type="evidence" value="ECO:0007669"/>
    <property type="project" value="InterPro"/>
</dbReference>
<keyword evidence="4 13" id="KW-0716">Sensory transduction</keyword>
<evidence type="ECO:0000256" key="13">
    <source>
        <dbReference type="RuleBase" id="RU363047"/>
    </source>
</evidence>
<accession>A0A6P3FZ55</accession>
<dbReference type="FunFam" id="1.20.1070.10:FF:000007">
    <property type="entry name" value="Olfactory receptor"/>
    <property type="match status" value="1"/>
</dbReference>
<evidence type="ECO:0000256" key="8">
    <source>
        <dbReference type="ARBA" id="ARBA00023040"/>
    </source>
</evidence>
<keyword evidence="5 12" id="KW-0812">Transmembrane</keyword>
<dbReference type="GO" id="GO:0004930">
    <property type="term" value="F:G protein-coupled receptor activity"/>
    <property type="evidence" value="ECO:0007669"/>
    <property type="project" value="UniProtKB-KW"/>
</dbReference>
<dbReference type="SUPFAM" id="SSF81321">
    <property type="entry name" value="Family A G protein-coupled receptor-like"/>
    <property type="match status" value="1"/>
</dbReference>
<evidence type="ECO:0000256" key="6">
    <source>
        <dbReference type="ARBA" id="ARBA00022725"/>
    </source>
</evidence>
<feature type="transmembrane region" description="Helical" evidence="13">
    <location>
        <begin position="139"/>
        <end position="161"/>
    </location>
</feature>
<dbReference type="PROSITE" id="PS00237">
    <property type="entry name" value="G_PROTEIN_RECEP_F1_1"/>
    <property type="match status" value="1"/>
</dbReference>
<comment type="subcellular location">
    <subcellularLocation>
        <location evidence="1 13">Cell membrane</location>
        <topology evidence="1 13">Multi-pass membrane protein</topology>
    </subcellularLocation>
</comment>
<evidence type="ECO:0000313" key="15">
    <source>
        <dbReference type="Proteomes" id="UP000515203"/>
    </source>
</evidence>
<comment type="similarity">
    <text evidence="2 12">Belongs to the G-protein coupled receptor 1 family.</text>
</comment>
<evidence type="ECO:0000256" key="12">
    <source>
        <dbReference type="RuleBase" id="RU000688"/>
    </source>
</evidence>
<keyword evidence="6 13" id="KW-0552">Olfaction</keyword>
<organism evidence="15 16">
    <name type="scientific">Octodon degus</name>
    <name type="common">Degu</name>
    <name type="synonym">Sciurus degus</name>
    <dbReference type="NCBI Taxonomy" id="10160"/>
    <lineage>
        <taxon>Eukaryota</taxon>
        <taxon>Metazoa</taxon>
        <taxon>Chordata</taxon>
        <taxon>Craniata</taxon>
        <taxon>Vertebrata</taxon>
        <taxon>Euteleostomi</taxon>
        <taxon>Mammalia</taxon>
        <taxon>Eutheria</taxon>
        <taxon>Euarchontoglires</taxon>
        <taxon>Glires</taxon>
        <taxon>Rodentia</taxon>
        <taxon>Hystricomorpha</taxon>
        <taxon>Octodontidae</taxon>
        <taxon>Octodon</taxon>
    </lineage>
</organism>
<dbReference type="InterPro" id="IPR050427">
    <property type="entry name" value="Olfactory_Receptors"/>
</dbReference>
<keyword evidence="11 12" id="KW-0807">Transducer</keyword>
<feature type="transmembrane region" description="Helical" evidence="13">
    <location>
        <begin position="58"/>
        <end position="77"/>
    </location>
</feature>
<feature type="domain" description="G-protein coupled receptors family 1 profile" evidence="14">
    <location>
        <begin position="39"/>
        <end position="286"/>
    </location>
</feature>
<evidence type="ECO:0000256" key="2">
    <source>
        <dbReference type="ARBA" id="ARBA00010663"/>
    </source>
</evidence>
<dbReference type="InterPro" id="IPR017452">
    <property type="entry name" value="GPCR_Rhodpsn_7TM"/>
</dbReference>
<evidence type="ECO:0000256" key="9">
    <source>
        <dbReference type="ARBA" id="ARBA00023136"/>
    </source>
</evidence>
<gene>
    <name evidence="16" type="primary">LOC101567891</name>
</gene>
<dbReference type="InterPro" id="IPR000725">
    <property type="entry name" value="Olfact_rcpt"/>
</dbReference>
<name>A0A6P3FZ55_OCTDE</name>
<dbReference type="RefSeq" id="XP_004648701.1">
    <property type="nucleotide sequence ID" value="XM_004648644.2"/>
</dbReference>
<keyword evidence="15" id="KW-1185">Reference proteome</keyword>
<dbReference type="Gene3D" id="1.20.1070.10">
    <property type="entry name" value="Rhodopsin 7-helix transmembrane proteins"/>
    <property type="match status" value="1"/>
</dbReference>
<proteinExistence type="inferred from homology"/>
<dbReference type="GO" id="GO:0005886">
    <property type="term" value="C:plasma membrane"/>
    <property type="evidence" value="ECO:0007669"/>
    <property type="project" value="UniProtKB-SubCell"/>
</dbReference>
<dbReference type="Pfam" id="PF13853">
    <property type="entry name" value="7tm_4"/>
    <property type="match status" value="1"/>
</dbReference>
<feature type="transmembrane region" description="Helical" evidence="13">
    <location>
        <begin position="193"/>
        <end position="224"/>
    </location>
</feature>
<dbReference type="OrthoDB" id="10017003at2759"/>
<keyword evidence="8 12" id="KW-0297">G-protein coupled receptor</keyword>
<evidence type="ECO:0000256" key="11">
    <source>
        <dbReference type="ARBA" id="ARBA00023224"/>
    </source>
</evidence>
<evidence type="ECO:0000256" key="10">
    <source>
        <dbReference type="ARBA" id="ARBA00023170"/>
    </source>
</evidence>
<dbReference type="FunFam" id="1.10.1220.70:FF:000001">
    <property type="entry name" value="Olfactory receptor"/>
    <property type="match status" value="1"/>
</dbReference>
<dbReference type="PRINTS" id="PR00237">
    <property type="entry name" value="GPCRRHODOPSN"/>
</dbReference>
<feature type="transmembrane region" description="Helical" evidence="13">
    <location>
        <begin position="24"/>
        <end position="49"/>
    </location>
</feature>
<dbReference type="PRINTS" id="PR00245">
    <property type="entry name" value="OLFACTORYR"/>
</dbReference>
<evidence type="ECO:0000256" key="4">
    <source>
        <dbReference type="ARBA" id="ARBA00022606"/>
    </source>
</evidence>
<dbReference type="PANTHER" id="PTHR48002">
    <property type="entry name" value="OLFACTORY RECEPTOR"/>
    <property type="match status" value="1"/>
</dbReference>